<evidence type="ECO:0000313" key="2">
    <source>
        <dbReference type="Proteomes" id="UP001499959"/>
    </source>
</evidence>
<evidence type="ECO:0000313" key="1">
    <source>
        <dbReference type="EMBL" id="GAA4797046.1"/>
    </source>
</evidence>
<keyword evidence="2" id="KW-1185">Reference proteome</keyword>
<dbReference type="Proteomes" id="UP001499959">
    <property type="component" value="Unassembled WGS sequence"/>
</dbReference>
<accession>A0ABP9BKS3</accession>
<evidence type="ECO:0008006" key="3">
    <source>
        <dbReference type="Google" id="ProtNLM"/>
    </source>
</evidence>
<organism evidence="1 2">
    <name type="scientific">Lysobacter hankyongensis</name>
    <dbReference type="NCBI Taxonomy" id="1176535"/>
    <lineage>
        <taxon>Bacteria</taxon>
        <taxon>Pseudomonadati</taxon>
        <taxon>Pseudomonadota</taxon>
        <taxon>Gammaproteobacteria</taxon>
        <taxon>Lysobacterales</taxon>
        <taxon>Lysobacteraceae</taxon>
        <taxon>Lysobacter</taxon>
    </lineage>
</organism>
<name>A0ABP9BKS3_9GAMM</name>
<comment type="caution">
    <text evidence="1">The sequence shown here is derived from an EMBL/GenBank/DDBJ whole genome shotgun (WGS) entry which is preliminary data.</text>
</comment>
<reference evidence="2" key="1">
    <citation type="journal article" date="2019" name="Int. J. Syst. Evol. Microbiol.">
        <title>The Global Catalogue of Microorganisms (GCM) 10K type strain sequencing project: providing services to taxonomists for standard genome sequencing and annotation.</title>
        <authorList>
            <consortium name="The Broad Institute Genomics Platform"/>
            <consortium name="The Broad Institute Genome Sequencing Center for Infectious Disease"/>
            <person name="Wu L."/>
            <person name="Ma J."/>
        </authorList>
    </citation>
    <scope>NUCLEOTIDE SEQUENCE [LARGE SCALE GENOMIC DNA]</scope>
    <source>
        <strain evidence="2">JCM 18204</strain>
    </source>
</reference>
<protein>
    <recommendedName>
        <fullName evidence="3">Secreted protein</fullName>
    </recommendedName>
</protein>
<proteinExistence type="predicted"/>
<dbReference type="EMBL" id="BAABJE010000012">
    <property type="protein sequence ID" value="GAA4797046.1"/>
    <property type="molecule type" value="Genomic_DNA"/>
</dbReference>
<sequence length="124" mass="11937">MLPAVLPLGAAAVLSTVSAAVKVIGVGPSVSVQRAAAGQVGSPPPLTVAVFVTLGRAASVGVTGIVKLVLPPAARPAGTVQVTVWPAAVQPAGSVPIVRPVGIVSVIVDTAVVAAVPVLLTCSV</sequence>
<gene>
    <name evidence="1" type="ORF">GCM10023307_23620</name>
</gene>